<protein>
    <recommendedName>
        <fullName evidence="4">Protein GIGANTEA</fullName>
    </recommendedName>
</protein>
<feature type="compositionally biased region" description="Low complexity" evidence="1">
    <location>
        <begin position="157"/>
        <end position="171"/>
    </location>
</feature>
<comment type="caution">
    <text evidence="2">The sequence shown here is derived from an EMBL/GenBank/DDBJ whole genome shotgun (WGS) entry which is preliminary data.</text>
</comment>
<dbReference type="PANTHER" id="PTHR36319">
    <property type="entry name" value="PROTEIN GIGANTEA"/>
    <property type="match status" value="1"/>
</dbReference>
<reference evidence="2 3" key="1">
    <citation type="journal article" date="2021" name="BMC Genomics">
        <title>Datura genome reveals duplications of psychoactive alkaloid biosynthetic genes and high mutation rate following tissue culture.</title>
        <authorList>
            <person name="Rajewski A."/>
            <person name="Carter-House D."/>
            <person name="Stajich J."/>
            <person name="Litt A."/>
        </authorList>
    </citation>
    <scope>NUCLEOTIDE SEQUENCE [LARGE SCALE GENOMIC DNA]</scope>
    <source>
        <strain evidence="2">AR-01</strain>
    </source>
</reference>
<dbReference type="PRINTS" id="PR02081">
    <property type="entry name" value="GIGANTEA"/>
</dbReference>
<sequence>MASPSERWIDGLHFSSLFRPPPQDAQQRKAQITAYVKYFGQFTSEQFPEDIAELIRNRYPSKENRLFDDVLATFVLHHPEHGHAVVHPIISCIIDGTLEYDKSSPPFASFISLVCSSSEKEYSEQWALACGEILRILTHYNRPIFKVDRQDNGADRSTSGSHTSTSKSAYSEPGVPSIQHERKPLRPLSPWITDILLAAPLGIRSDYFRWCGGVMGKYAAGDLKPPSSAASRGSGKHPQLLPSTPRWAVANGAGVILSVCDEEVARYETATLTAVAVPALLLPPPTTPMDEHLVAGLPPLEPYARLFHRYYAIASPSATQRLLVGLLEAPPSWAPDALDAAVQLVELLRAAEDYASGLCLPRNWMHLHFLRAIGIAMSMRAGIAADSAAALLFRILSQPALLFPPLRQVEGIEVQLEPLGGDISCNKKQREVPAAEASVEATAQGIASMLCAHGPEVEWRICTIWEAAYGLIPLSSSSVDLPEIVVATPLQPPILSWNLYIPLLKVLEYLPRGSPSETCLMKIFVATVEAILQRTFPPDSSREETRKTRYVFGSAFKNLAVAELRTMVHSLFLESCASVELASRLLFVILTVCVSHEAKPNGNKRPKGEDSHPPNETGADTLTTIGNQRQIESKKMKKQGPIAAFDSYILAAVCALSCELQLFTLISRGTNHPDPKIIMDEAKRANDSSMELRNGIHSAVCHTRRILEILEALFSLKPSSVGTSWSYSSNEIVAAAMVAAHISDLFRRSKACMHALSILIRCKWDNEIHSRASSLYNLIDIHSKTVASIVNKAEPLEAYLIHAPVLKERPRCLNGKKHYKYTSRNCLTSEQPSGLLCKDSYDYKTSLVCEKASDSSSYSSEVAGCTISKVFANFSLDASDLANFLTKDRHFGFNCNAQDLLKSVPAEKQELCFSVVSLLWHKLIASPETQPSAESTSAQQGWRQVVDALCNVVSASPGKAATAIVLQVQISL</sequence>
<evidence type="ECO:0008006" key="4">
    <source>
        <dbReference type="Google" id="ProtNLM"/>
    </source>
</evidence>
<dbReference type="PANTHER" id="PTHR36319:SF1">
    <property type="entry name" value="PROTEIN GIGANTEA"/>
    <property type="match status" value="1"/>
</dbReference>
<evidence type="ECO:0000256" key="1">
    <source>
        <dbReference type="SAM" id="MobiDB-lite"/>
    </source>
</evidence>
<name>A0ABS8VAR3_DATST</name>
<evidence type="ECO:0000313" key="2">
    <source>
        <dbReference type="EMBL" id="MCD9643080.1"/>
    </source>
</evidence>
<feature type="region of interest" description="Disordered" evidence="1">
    <location>
        <begin position="150"/>
        <end position="181"/>
    </location>
</feature>
<organism evidence="2 3">
    <name type="scientific">Datura stramonium</name>
    <name type="common">Jimsonweed</name>
    <name type="synonym">Common thornapple</name>
    <dbReference type="NCBI Taxonomy" id="4076"/>
    <lineage>
        <taxon>Eukaryota</taxon>
        <taxon>Viridiplantae</taxon>
        <taxon>Streptophyta</taxon>
        <taxon>Embryophyta</taxon>
        <taxon>Tracheophyta</taxon>
        <taxon>Spermatophyta</taxon>
        <taxon>Magnoliopsida</taxon>
        <taxon>eudicotyledons</taxon>
        <taxon>Gunneridae</taxon>
        <taxon>Pentapetalae</taxon>
        <taxon>asterids</taxon>
        <taxon>lamiids</taxon>
        <taxon>Solanales</taxon>
        <taxon>Solanaceae</taxon>
        <taxon>Solanoideae</taxon>
        <taxon>Datureae</taxon>
        <taxon>Datura</taxon>
    </lineage>
</organism>
<feature type="region of interest" description="Disordered" evidence="1">
    <location>
        <begin position="600"/>
        <end position="626"/>
    </location>
</feature>
<keyword evidence="3" id="KW-1185">Reference proteome</keyword>
<evidence type="ECO:0000313" key="3">
    <source>
        <dbReference type="Proteomes" id="UP000823775"/>
    </source>
</evidence>
<dbReference type="InterPro" id="IPR026211">
    <property type="entry name" value="GIGANTEA"/>
</dbReference>
<accession>A0ABS8VAR3</accession>
<dbReference type="EMBL" id="JACEIK010003777">
    <property type="protein sequence ID" value="MCD9643080.1"/>
    <property type="molecule type" value="Genomic_DNA"/>
</dbReference>
<gene>
    <name evidence="2" type="ORF">HAX54_030202</name>
</gene>
<proteinExistence type="predicted"/>
<dbReference type="Proteomes" id="UP000823775">
    <property type="component" value="Unassembled WGS sequence"/>
</dbReference>